<evidence type="ECO:0000313" key="3">
    <source>
        <dbReference type="EMBL" id="EFO64972.1"/>
    </source>
</evidence>
<dbReference type="PANTHER" id="PTHR45756:SF1">
    <property type="entry name" value="PROTEIN KINASE DOMAIN CONTAINING PROTEIN"/>
    <property type="match status" value="1"/>
</dbReference>
<dbReference type="SUPFAM" id="SSF57184">
    <property type="entry name" value="Growth factor receptor domain"/>
    <property type="match status" value="1"/>
</dbReference>
<reference evidence="3 4" key="1">
    <citation type="journal article" date="2010" name="BMC Genomics">
        <title>Genome analysis and comparative genomics of a Giardia intestinalis assemblage E isolate.</title>
        <authorList>
            <person name="Jerlstrom-Hultqvist J."/>
            <person name="Franzen O."/>
            <person name="Ankarklev J."/>
            <person name="Xu F."/>
            <person name="Nohynkova E."/>
            <person name="Andersson J.O."/>
            <person name="Svard S.G."/>
            <person name="Andersson B."/>
        </authorList>
    </citation>
    <scope>NUCLEOTIDE SEQUENCE [LARGE SCALE GENOMIC DNA]</scope>
    <source>
        <strain evidence="3 4">P15</strain>
    </source>
</reference>
<dbReference type="VEuPathDB" id="GiardiaDB:GLP15_765"/>
<dbReference type="PANTHER" id="PTHR45756">
    <property type="entry name" value="PALMITOYLTRANSFERASE"/>
    <property type="match status" value="1"/>
</dbReference>
<gene>
    <name evidence="3" type="ORF">GLP15_765</name>
</gene>
<dbReference type="AlphaFoldDB" id="E1EXY8"/>
<keyword evidence="1" id="KW-0812">Transmembrane</keyword>
<keyword evidence="3" id="KW-0418">Kinase</keyword>
<dbReference type="InterPro" id="IPR053215">
    <property type="entry name" value="TKL_Ser/Thr_kinase"/>
</dbReference>
<keyword evidence="1" id="KW-0472">Membrane</keyword>
<dbReference type="OMA" id="DTACDTT"/>
<evidence type="ECO:0000256" key="1">
    <source>
        <dbReference type="SAM" id="Phobius"/>
    </source>
</evidence>
<feature type="domain" description="ShKT" evidence="2">
    <location>
        <begin position="541"/>
        <end position="578"/>
    </location>
</feature>
<feature type="transmembrane region" description="Helical" evidence="1">
    <location>
        <begin position="694"/>
        <end position="717"/>
    </location>
</feature>
<accession>E1EXY8</accession>
<dbReference type="InterPro" id="IPR000742">
    <property type="entry name" value="EGF"/>
</dbReference>
<protein>
    <submittedName>
        <fullName evidence="3">Protein kinase, putative</fullName>
    </submittedName>
</protein>
<dbReference type="InterPro" id="IPR009030">
    <property type="entry name" value="Growth_fac_rcpt_cys_sf"/>
</dbReference>
<dbReference type="GO" id="GO:0016301">
    <property type="term" value="F:kinase activity"/>
    <property type="evidence" value="ECO:0007669"/>
    <property type="project" value="UniProtKB-KW"/>
</dbReference>
<organism evidence="3 4">
    <name type="scientific">Giardia intestinalis (strain P15)</name>
    <name type="common">Giardia lamblia</name>
    <dbReference type="NCBI Taxonomy" id="658858"/>
    <lineage>
        <taxon>Eukaryota</taxon>
        <taxon>Metamonada</taxon>
        <taxon>Diplomonadida</taxon>
        <taxon>Hexamitidae</taxon>
        <taxon>Giardiinae</taxon>
        <taxon>Giardia</taxon>
    </lineage>
</organism>
<dbReference type="SMART" id="SM00181">
    <property type="entry name" value="EGF"/>
    <property type="match status" value="9"/>
</dbReference>
<keyword evidence="3" id="KW-0808">Transferase</keyword>
<evidence type="ECO:0000259" key="2">
    <source>
        <dbReference type="PROSITE" id="PS51670"/>
    </source>
</evidence>
<comment type="caution">
    <text evidence="3">The sequence shown here is derived from an EMBL/GenBank/DDBJ whole genome shotgun (WGS) entry which is preliminary data.</text>
</comment>
<dbReference type="InterPro" id="IPR003582">
    <property type="entry name" value="ShKT_dom"/>
</dbReference>
<dbReference type="OrthoDB" id="10252017at2759"/>
<name>E1EXY8_GIAIA</name>
<proteinExistence type="predicted"/>
<sequence length="729" mass="78656">MEESAPAIVPVDTSTRASRSSNLQRISCGFIAALLVVIIYLSLVTLRYCQLPSTFEKILLTWASRPRIVHVESALRPKCPECPKCAKCPECPACPACPVCEECKPHVPEVQTLVVPVETDPSLCPKGLKHCSACFDGVCLACLPGYSSPATGCFAECHKRCKVCDAYDPTHCIECLDPTVGEPPDCIDTTICHPSLSHCTKCQDHEICLACQAGYSGPEIGCTTRCDARCAECSPSDARYCTVCANPTAGDPPHCYPEGVCDPELEDLTNCMECSRTQCLRCKAGYAMPSSQCKVHCSENCLTCDQTEPSICTECARASAHLPECLPYGQCSTLDPTVSNCATCDGSVCLTCVAGWSGSMSNCSKKCADSCTACTDVDFTACTICKDETRRPPLCLPRGVCNQDNKELQYCSECDGNTCMACREGFSRPEKKCSIRCSSLCKDCSPQDSAICLTCADSSRYAPKCLPYGECDQSDASLQFCGTCDGIICLSCKDGFTNPAKGCTDRCTKFCAACHPLDASSCSTCTSDAATPPLCLPPGQCLDTDRYKNCKSCIDERCIECKDGYTGNYCRETCHKYCSTCMINDATYCGACSTEGTEPPYCYPPGACNPELASFCATCTGNKCTSCKEGMTGVSHNCNDVCSNWCLSCSDTDPDECIVCRYRGMELPHCLPPSARLILMKTLRDIYNSNTDMALIYGLALFTVPIFTSYLAIFLLVRRSGALDDNESQ</sequence>
<evidence type="ECO:0000313" key="4">
    <source>
        <dbReference type="Proteomes" id="UP000008974"/>
    </source>
</evidence>
<keyword evidence="1" id="KW-1133">Transmembrane helix</keyword>
<dbReference type="PROSITE" id="PS51670">
    <property type="entry name" value="SHKT"/>
    <property type="match status" value="1"/>
</dbReference>
<dbReference type="Proteomes" id="UP000008974">
    <property type="component" value="Unassembled WGS sequence"/>
</dbReference>
<dbReference type="EMBL" id="ACVC01000054">
    <property type="protein sequence ID" value="EFO64972.1"/>
    <property type="molecule type" value="Genomic_DNA"/>
</dbReference>
<feature type="transmembrane region" description="Helical" evidence="1">
    <location>
        <begin position="26"/>
        <end position="48"/>
    </location>
</feature>